<dbReference type="InterPro" id="IPR018076">
    <property type="entry name" value="T2SS_GspF_dom"/>
</dbReference>
<keyword evidence="5 6" id="KW-0472">Membrane</keyword>
<feature type="transmembrane region" description="Helical" evidence="6">
    <location>
        <begin position="6"/>
        <end position="24"/>
    </location>
</feature>
<dbReference type="EMBL" id="VTUU01000003">
    <property type="protein sequence ID" value="KAA1174407.1"/>
    <property type="molecule type" value="Genomic_DNA"/>
</dbReference>
<dbReference type="Pfam" id="PF00482">
    <property type="entry name" value="T2SSF"/>
    <property type="match status" value="1"/>
</dbReference>
<feature type="transmembrane region" description="Helical" evidence="6">
    <location>
        <begin position="261"/>
        <end position="284"/>
    </location>
</feature>
<evidence type="ECO:0000259" key="7">
    <source>
        <dbReference type="Pfam" id="PF00482"/>
    </source>
</evidence>
<dbReference type="PANTHER" id="PTHR35007:SF2">
    <property type="entry name" value="PILUS ASSEMBLE PROTEIN"/>
    <property type="match status" value="1"/>
</dbReference>
<comment type="caution">
    <text evidence="8">The sequence shown here is derived from an EMBL/GenBank/DDBJ whole genome shotgun (WGS) entry which is preliminary data.</text>
</comment>
<sequence length="289" mass="32387">MRELWWFVPAILALASIWMALYHAPRWFLRVRIRDRLLNTVQGDGEEGKSWLTLFAERFAGHSVTRGDYEEIERALDATGRSQTQAQMIYLIMCWLIPLMGIVAGFFIAGALGGLLIAGVLFVLPRRVIRGMGATAEKQQNIEAIELCHMTRMLMEAGLSIERAIRLIALQARPVMPHLCVRLDRFNRVMESGAERTEALDELGKNRQIQVLRNYVNLMKQSGSLGSGVSASLDQIIHEAHQNERSRLKEDTNRIGAKMTIVMMVFMLPALFILIGGPAVLSIAESLGS</sequence>
<protein>
    <submittedName>
        <fullName evidence="8">Type II secretion system F family protein</fullName>
    </submittedName>
</protein>
<evidence type="ECO:0000256" key="6">
    <source>
        <dbReference type="SAM" id="Phobius"/>
    </source>
</evidence>
<accession>A0A5B0VI65</accession>
<evidence type="ECO:0000313" key="9">
    <source>
        <dbReference type="Proteomes" id="UP000323161"/>
    </source>
</evidence>
<name>A0A5B0VI65_9GAMM</name>
<evidence type="ECO:0000256" key="1">
    <source>
        <dbReference type="ARBA" id="ARBA00004651"/>
    </source>
</evidence>
<evidence type="ECO:0000256" key="3">
    <source>
        <dbReference type="ARBA" id="ARBA00022692"/>
    </source>
</evidence>
<evidence type="ECO:0000313" key="8">
    <source>
        <dbReference type="EMBL" id="KAA1174407.1"/>
    </source>
</evidence>
<feature type="transmembrane region" description="Helical" evidence="6">
    <location>
        <begin position="112"/>
        <end position="129"/>
    </location>
</feature>
<proteinExistence type="predicted"/>
<evidence type="ECO:0000256" key="2">
    <source>
        <dbReference type="ARBA" id="ARBA00022475"/>
    </source>
</evidence>
<evidence type="ECO:0000256" key="5">
    <source>
        <dbReference type="ARBA" id="ARBA00023136"/>
    </source>
</evidence>
<dbReference type="AlphaFoldDB" id="A0A5B0VI65"/>
<gene>
    <name evidence="8" type="ORF">FWJ25_09245</name>
</gene>
<dbReference type="RefSeq" id="WP_149599972.1">
    <property type="nucleotide sequence ID" value="NZ_VTUU01000003.1"/>
</dbReference>
<comment type="subcellular location">
    <subcellularLocation>
        <location evidence="1">Cell membrane</location>
        <topology evidence="1">Multi-pass membrane protein</topology>
    </subcellularLocation>
</comment>
<keyword evidence="9" id="KW-1185">Reference proteome</keyword>
<organism evidence="8 9">
    <name type="scientific">Marinobacter salinexigens</name>
    <dbReference type="NCBI Taxonomy" id="2919747"/>
    <lineage>
        <taxon>Bacteria</taxon>
        <taxon>Pseudomonadati</taxon>
        <taxon>Pseudomonadota</taxon>
        <taxon>Gammaproteobacteria</taxon>
        <taxon>Pseudomonadales</taxon>
        <taxon>Marinobacteraceae</taxon>
        <taxon>Marinobacter</taxon>
    </lineage>
</organism>
<dbReference type="GO" id="GO:0005886">
    <property type="term" value="C:plasma membrane"/>
    <property type="evidence" value="ECO:0007669"/>
    <property type="project" value="UniProtKB-SubCell"/>
</dbReference>
<keyword evidence="4 6" id="KW-1133">Transmembrane helix</keyword>
<dbReference type="PANTHER" id="PTHR35007">
    <property type="entry name" value="INTEGRAL MEMBRANE PROTEIN-RELATED"/>
    <property type="match status" value="1"/>
</dbReference>
<feature type="domain" description="Type II secretion system protein GspF" evidence="7">
    <location>
        <begin position="151"/>
        <end position="275"/>
    </location>
</feature>
<reference evidence="8 9" key="1">
    <citation type="submission" date="2019-08" db="EMBL/GenBank/DDBJ databases">
        <title>Marinobacter ZYF650 sp. nov., a marine bacterium isolated from seawater of the Mariana trench.</title>
        <authorList>
            <person name="Ahmad W."/>
        </authorList>
    </citation>
    <scope>NUCLEOTIDE SEQUENCE [LARGE SCALE GENOMIC DNA]</scope>
    <source>
        <strain evidence="8 9">ZYF650</strain>
    </source>
</reference>
<evidence type="ECO:0000256" key="4">
    <source>
        <dbReference type="ARBA" id="ARBA00022989"/>
    </source>
</evidence>
<keyword evidence="3 6" id="KW-0812">Transmembrane</keyword>
<keyword evidence="2" id="KW-1003">Cell membrane</keyword>
<dbReference type="Proteomes" id="UP000323161">
    <property type="component" value="Unassembled WGS sequence"/>
</dbReference>